<evidence type="ECO:0000256" key="1">
    <source>
        <dbReference type="ARBA" id="ARBA00022833"/>
    </source>
</evidence>
<evidence type="ECO:0000259" key="2">
    <source>
        <dbReference type="SMART" id="SM00849"/>
    </source>
</evidence>
<dbReference type="Pfam" id="PF12706">
    <property type="entry name" value="Lactamase_B_2"/>
    <property type="match status" value="1"/>
</dbReference>
<keyword evidence="1" id="KW-0862">Zinc</keyword>
<organism evidence="3 4">
    <name type="scientific">Falseniella ignava</name>
    <dbReference type="NCBI Taxonomy" id="137730"/>
    <lineage>
        <taxon>Bacteria</taxon>
        <taxon>Bacillati</taxon>
        <taxon>Bacillota</taxon>
        <taxon>Bacilli</taxon>
        <taxon>Lactobacillales</taxon>
        <taxon>Aerococcaceae</taxon>
        <taxon>Falseniella</taxon>
    </lineage>
</organism>
<accession>A0A2I1JVY0</accession>
<dbReference type="RefSeq" id="WP_101954719.1">
    <property type="nucleotide sequence ID" value="NZ_PKHE01000026.1"/>
</dbReference>
<reference evidence="3 4" key="1">
    <citation type="submission" date="2017-12" db="EMBL/GenBank/DDBJ databases">
        <title>Phylogenetic diversity of female urinary microbiome.</title>
        <authorList>
            <person name="Thomas-White K."/>
            <person name="Wolfe A.J."/>
        </authorList>
    </citation>
    <scope>NUCLEOTIDE SEQUENCE [LARGE SCALE GENOMIC DNA]</scope>
    <source>
        <strain evidence="3 4">UMB0898</strain>
    </source>
</reference>
<dbReference type="AlphaFoldDB" id="A0A2I1JVY0"/>
<dbReference type="OrthoDB" id="9794898at2"/>
<dbReference type="InterPro" id="IPR001279">
    <property type="entry name" value="Metallo-B-lactamas"/>
</dbReference>
<proteinExistence type="predicted"/>
<dbReference type="PANTHER" id="PTHR46018:SF4">
    <property type="entry name" value="METALLO-HYDROLASE YHFI-RELATED"/>
    <property type="match status" value="1"/>
</dbReference>
<evidence type="ECO:0000313" key="3">
    <source>
        <dbReference type="EMBL" id="PKY87529.1"/>
    </source>
</evidence>
<sequence>MKWTVVGYYGGSLKAGKAASGYLLEAKEPILIDCGPGIVSTLQQRIDLNQINHVVLSHYHWDHFSDLGALIYHRVIQQELGMTQQPLHLYGQVIEPYYELLSQYDCVEFHPIESGQPFEVVGVQFTPAFTHHPVPCLAFSIQDSDHKIFYGADGEYAQELIPLAQDSDLLVIEASLYPEISGEASGHMNALDAAQFIIETEPKQAILTHLPIYGDPEEILEAVLERTAIPVHLAESWFTVDLK</sequence>
<dbReference type="SUPFAM" id="SSF56281">
    <property type="entry name" value="Metallo-hydrolase/oxidoreductase"/>
    <property type="match status" value="1"/>
</dbReference>
<dbReference type="PANTHER" id="PTHR46018">
    <property type="entry name" value="ZINC PHOSPHODIESTERASE ELAC PROTEIN 1"/>
    <property type="match status" value="1"/>
</dbReference>
<dbReference type="InterPro" id="IPR036866">
    <property type="entry name" value="RibonucZ/Hydroxyglut_hydro"/>
</dbReference>
<dbReference type="Proteomes" id="UP000234384">
    <property type="component" value="Unassembled WGS sequence"/>
</dbReference>
<gene>
    <name evidence="3" type="ORF">CYJ57_07295</name>
</gene>
<evidence type="ECO:0000313" key="4">
    <source>
        <dbReference type="Proteomes" id="UP000234384"/>
    </source>
</evidence>
<comment type="caution">
    <text evidence="3">The sequence shown here is derived from an EMBL/GenBank/DDBJ whole genome shotgun (WGS) entry which is preliminary data.</text>
</comment>
<dbReference type="SMART" id="SM00849">
    <property type="entry name" value="Lactamase_B"/>
    <property type="match status" value="1"/>
</dbReference>
<dbReference type="Gene3D" id="3.60.15.10">
    <property type="entry name" value="Ribonuclease Z/Hydroxyacylglutathione hydrolase-like"/>
    <property type="match status" value="1"/>
</dbReference>
<dbReference type="EMBL" id="PKHE01000026">
    <property type="protein sequence ID" value="PKY87529.1"/>
    <property type="molecule type" value="Genomic_DNA"/>
</dbReference>
<dbReference type="GO" id="GO:0042781">
    <property type="term" value="F:3'-tRNA processing endoribonuclease activity"/>
    <property type="evidence" value="ECO:0007669"/>
    <property type="project" value="TreeGrafter"/>
</dbReference>
<dbReference type="CDD" id="cd07716">
    <property type="entry name" value="RNaseZ_short-form-like_MBL-fold"/>
    <property type="match status" value="1"/>
</dbReference>
<feature type="domain" description="Metallo-beta-lactamase" evidence="2">
    <location>
        <begin position="18"/>
        <end position="209"/>
    </location>
</feature>
<name>A0A2I1JVY0_9LACT</name>
<protein>
    <recommendedName>
        <fullName evidence="2">Metallo-beta-lactamase domain-containing protein</fullName>
    </recommendedName>
</protein>